<keyword evidence="1" id="KW-0812">Transmembrane</keyword>
<sequence>MNETFEDRLLAQLKAEIAERAARKRALPSRRFTGRRLLACAAVVGVVAAAAAAVPLVVESRHPAYALTRHPDGSITLRISEFRDPGKVEDDLARMGVRADITYLPLGKQCAFGRAPAVAGDHVSTTAEEARSDDPAVQARLLKRAENTASARAIRPRNGITIYPRYIEPGQIVLIEINENPAEVSARHPGVAYQFSGRLTDGPVRPCRVVDDPSAFDIGDGTPPPGS</sequence>
<feature type="transmembrane region" description="Helical" evidence="1">
    <location>
        <begin position="37"/>
        <end position="58"/>
    </location>
</feature>
<keyword evidence="1" id="KW-0472">Membrane</keyword>
<protein>
    <submittedName>
        <fullName evidence="2">Uncharacterized protein</fullName>
    </submittedName>
</protein>
<dbReference type="RefSeq" id="WP_210153536.1">
    <property type="nucleotide sequence ID" value="NZ_JAFCNB010000001.1"/>
</dbReference>
<evidence type="ECO:0000313" key="3">
    <source>
        <dbReference type="Proteomes" id="UP000674234"/>
    </source>
</evidence>
<accession>A0A941AMZ8</accession>
<keyword evidence="1" id="KW-1133">Transmembrane helix</keyword>
<comment type="caution">
    <text evidence="2">The sequence shown here is derived from an EMBL/GenBank/DDBJ whole genome shotgun (WGS) entry which is preliminary data.</text>
</comment>
<name>A0A941AMZ8_9ACTN</name>
<proteinExistence type="predicted"/>
<evidence type="ECO:0000256" key="1">
    <source>
        <dbReference type="SAM" id="Phobius"/>
    </source>
</evidence>
<dbReference type="AlphaFoldDB" id="A0A941AMZ8"/>
<dbReference type="Proteomes" id="UP000674234">
    <property type="component" value="Unassembled WGS sequence"/>
</dbReference>
<reference evidence="2" key="1">
    <citation type="submission" date="2021-02" db="EMBL/GenBank/DDBJ databases">
        <title>Draft genome sequence of Microbispora sp. RL4-1S isolated from rice leaves in Thailand.</title>
        <authorList>
            <person name="Muangham S."/>
            <person name="Duangmal K."/>
        </authorList>
    </citation>
    <scope>NUCLEOTIDE SEQUENCE</scope>
    <source>
        <strain evidence="2">RL4-1S</strain>
    </source>
</reference>
<gene>
    <name evidence="2" type="ORF">JOL79_00165</name>
</gene>
<dbReference type="EMBL" id="JAFCNB010000001">
    <property type="protein sequence ID" value="MBP2702209.1"/>
    <property type="molecule type" value="Genomic_DNA"/>
</dbReference>
<keyword evidence="3" id="KW-1185">Reference proteome</keyword>
<evidence type="ECO:0000313" key="2">
    <source>
        <dbReference type="EMBL" id="MBP2702209.1"/>
    </source>
</evidence>
<organism evidence="2 3">
    <name type="scientific">Microbispora oryzae</name>
    <dbReference type="NCBI Taxonomy" id="2806554"/>
    <lineage>
        <taxon>Bacteria</taxon>
        <taxon>Bacillati</taxon>
        <taxon>Actinomycetota</taxon>
        <taxon>Actinomycetes</taxon>
        <taxon>Streptosporangiales</taxon>
        <taxon>Streptosporangiaceae</taxon>
        <taxon>Microbispora</taxon>
    </lineage>
</organism>